<organism evidence="3 4">
    <name type="scientific">Acer saccharum</name>
    <name type="common">Sugar maple</name>
    <dbReference type="NCBI Taxonomy" id="4024"/>
    <lineage>
        <taxon>Eukaryota</taxon>
        <taxon>Viridiplantae</taxon>
        <taxon>Streptophyta</taxon>
        <taxon>Embryophyta</taxon>
        <taxon>Tracheophyta</taxon>
        <taxon>Spermatophyta</taxon>
        <taxon>Magnoliopsida</taxon>
        <taxon>eudicotyledons</taxon>
        <taxon>Gunneridae</taxon>
        <taxon>Pentapetalae</taxon>
        <taxon>rosids</taxon>
        <taxon>malvids</taxon>
        <taxon>Sapindales</taxon>
        <taxon>Sapindaceae</taxon>
        <taxon>Hippocastanoideae</taxon>
        <taxon>Acereae</taxon>
        <taxon>Acer</taxon>
    </lineage>
</organism>
<dbReference type="PROSITE" id="PS50088">
    <property type="entry name" value="ANK_REPEAT"/>
    <property type="match status" value="2"/>
</dbReference>
<dbReference type="Pfam" id="PF14223">
    <property type="entry name" value="Retrotran_gag_2"/>
    <property type="match status" value="1"/>
</dbReference>
<name>A0AA39TFY1_ACESA</name>
<proteinExistence type="predicted"/>
<evidence type="ECO:0000256" key="2">
    <source>
        <dbReference type="SAM" id="MobiDB-lite"/>
    </source>
</evidence>
<reference evidence="3" key="2">
    <citation type="submission" date="2023-06" db="EMBL/GenBank/DDBJ databases">
        <authorList>
            <person name="Swenson N.G."/>
            <person name="Wegrzyn J.L."/>
            <person name="Mcevoy S.L."/>
        </authorList>
    </citation>
    <scope>NUCLEOTIDE SEQUENCE</scope>
    <source>
        <strain evidence="3">NS2018</strain>
        <tissue evidence="3">Leaf</tissue>
    </source>
</reference>
<evidence type="ECO:0008006" key="5">
    <source>
        <dbReference type="Google" id="ProtNLM"/>
    </source>
</evidence>
<dbReference type="Gene3D" id="1.25.40.20">
    <property type="entry name" value="Ankyrin repeat-containing domain"/>
    <property type="match status" value="2"/>
</dbReference>
<feature type="compositionally biased region" description="Polar residues" evidence="2">
    <location>
        <begin position="62"/>
        <end position="73"/>
    </location>
</feature>
<accession>A0AA39TFY1</accession>
<feature type="compositionally biased region" description="Basic and acidic residues" evidence="2">
    <location>
        <begin position="46"/>
        <end position="59"/>
    </location>
</feature>
<dbReference type="Pfam" id="PF00023">
    <property type="entry name" value="Ank"/>
    <property type="match status" value="1"/>
</dbReference>
<dbReference type="AlphaFoldDB" id="A0AA39TFY1"/>
<dbReference type="Pfam" id="PF12796">
    <property type="entry name" value="Ank_2"/>
    <property type="match status" value="1"/>
</dbReference>
<dbReference type="SMART" id="SM00248">
    <property type="entry name" value="ANK"/>
    <property type="match status" value="4"/>
</dbReference>
<dbReference type="InterPro" id="IPR002110">
    <property type="entry name" value="Ankyrin_rpt"/>
</dbReference>
<dbReference type="InterPro" id="IPR036770">
    <property type="entry name" value="Ankyrin_rpt-contain_sf"/>
</dbReference>
<dbReference type="PROSITE" id="PS50297">
    <property type="entry name" value="ANK_REP_REGION"/>
    <property type="match status" value="2"/>
</dbReference>
<reference evidence="3" key="1">
    <citation type="journal article" date="2022" name="Plant J.">
        <title>Strategies of tolerance reflected in two North American maple genomes.</title>
        <authorList>
            <person name="McEvoy S.L."/>
            <person name="Sezen U.U."/>
            <person name="Trouern-Trend A."/>
            <person name="McMahon S.M."/>
            <person name="Schaberg P.G."/>
            <person name="Yang J."/>
            <person name="Wegrzyn J.L."/>
            <person name="Swenson N.G."/>
        </authorList>
    </citation>
    <scope>NUCLEOTIDE SEQUENCE</scope>
    <source>
        <strain evidence="3">NS2018</strain>
    </source>
</reference>
<dbReference type="Proteomes" id="UP001168877">
    <property type="component" value="Unassembled WGS sequence"/>
</dbReference>
<protein>
    <recommendedName>
        <fullName evidence="5">DUF4219 domain-containing protein</fullName>
    </recommendedName>
</protein>
<dbReference type="SUPFAM" id="SSF48403">
    <property type="entry name" value="Ankyrin repeat"/>
    <property type="match status" value="1"/>
</dbReference>
<dbReference type="EMBL" id="JAUESC010000002">
    <property type="protein sequence ID" value="KAK0605039.1"/>
    <property type="molecule type" value="Genomic_DNA"/>
</dbReference>
<feature type="repeat" description="ANK" evidence="1">
    <location>
        <begin position="458"/>
        <end position="490"/>
    </location>
</feature>
<evidence type="ECO:0000256" key="1">
    <source>
        <dbReference type="PROSITE-ProRule" id="PRU00023"/>
    </source>
</evidence>
<dbReference type="PANTHER" id="PTHR24121:SF22">
    <property type="entry name" value="PROTEIN ACCELERATED CELL DEATH 6-LIKE"/>
    <property type="match status" value="1"/>
</dbReference>
<comment type="caution">
    <text evidence="3">The sequence shown here is derived from an EMBL/GenBank/DDBJ whole genome shotgun (WGS) entry which is preliminary data.</text>
</comment>
<feature type="compositionally biased region" description="Low complexity" evidence="2">
    <location>
        <begin position="235"/>
        <end position="246"/>
    </location>
</feature>
<sequence>MIQCLDTEARNEALTGKTTKFGAWMRAALPDRAKSRTHSYTNGSSTDKERSMEGSRGLELENSFNSTPGSFMSQKKDSGVAPAAQKKTVEEITPKTLIRPDGPGSGPKSVPRIEGPPIETTIKNKGIDETTGQAQPTTEVEISVLGLYPTQLKDGEAGDSSFSQPVCSDMVISPKKKVNRKWKRSARDITHAQVPGKLLSPIRQVLAVGKNGKKGNKGHNALSPGPKLTGRISKSKSPGKSILPSKKSPKLNCPEPISTSKIMATRPSIFIYPQNLIPIFEGDNYDFWSIQMKTLFMSHDLWEIVERGYTAPGPAQLTADQLRNYEEDKKSDARALLFIQQEVSKTIFPRIVNAVTSKEAWEILKTEFQGSERIINNQEIRDFELMDSLYSAAADGDFSKFEDHSNRLEQILTPNGNTILHIHITARQPRRPGISQNMNFVTRILDNCPELIWKANKRGETLLHMAARHGHADVANYLLEECRNSYQNDQEPGIRAKRQMLQMINEAKDTALHEAVRYNHIDVVVQLLTDEDRELPYDSNNDGETPLYLAAERGCKEILRKILDTCNSPADHGPNSRTALHATVIRNDEGKLITLSN</sequence>
<feature type="region of interest" description="Disordered" evidence="2">
    <location>
        <begin position="34"/>
        <end position="136"/>
    </location>
</feature>
<gene>
    <name evidence="3" type="ORF">LWI29_022108</name>
</gene>
<keyword evidence="4" id="KW-1185">Reference proteome</keyword>
<evidence type="ECO:0000313" key="4">
    <source>
        <dbReference type="Proteomes" id="UP001168877"/>
    </source>
</evidence>
<feature type="repeat" description="ANK" evidence="1">
    <location>
        <begin position="542"/>
        <end position="564"/>
    </location>
</feature>
<evidence type="ECO:0000313" key="3">
    <source>
        <dbReference type="EMBL" id="KAK0605039.1"/>
    </source>
</evidence>
<dbReference type="PANTHER" id="PTHR24121">
    <property type="entry name" value="NO MECHANORECEPTOR POTENTIAL C, ISOFORM D-RELATED"/>
    <property type="match status" value="1"/>
</dbReference>
<keyword evidence="1" id="KW-0040">ANK repeat</keyword>
<feature type="region of interest" description="Disordered" evidence="2">
    <location>
        <begin position="210"/>
        <end position="254"/>
    </location>
</feature>